<evidence type="ECO:0000313" key="2">
    <source>
        <dbReference type="Proteomes" id="UP000318384"/>
    </source>
</evidence>
<evidence type="ECO:0000313" key="1">
    <source>
        <dbReference type="EMBL" id="QDU07064.1"/>
    </source>
</evidence>
<dbReference type="EMBL" id="CP037422">
    <property type="protein sequence ID" value="QDU07064.1"/>
    <property type="molecule type" value="Genomic_DNA"/>
</dbReference>
<gene>
    <name evidence="1" type="ORF">V202x_04090</name>
</gene>
<dbReference type="Proteomes" id="UP000318384">
    <property type="component" value="Chromosome"/>
</dbReference>
<name>A0A517WP78_9PLAN</name>
<protein>
    <submittedName>
        <fullName evidence="1">Uncharacterized protein</fullName>
    </submittedName>
</protein>
<keyword evidence="2" id="KW-1185">Reference proteome</keyword>
<sequence length="166" mass="17929">MFRRLRVPTLFLDIGPLILLLPIIGIDMAIARHITVTQIVMHETIPITPVQAITALGLDDITTAIVPMRQSPAIAITDLLTTVSMVTPDIRILVTTHFIPGGRVTPGIRILRVTAHLMGILVRMHLIGALMLRYGEVTDLTGEATLEVTTDPIVASGLIGQPYTAA</sequence>
<dbReference type="AlphaFoldDB" id="A0A517WP78"/>
<organism evidence="1 2">
    <name type="scientific">Gimesia aquarii</name>
    <dbReference type="NCBI Taxonomy" id="2527964"/>
    <lineage>
        <taxon>Bacteria</taxon>
        <taxon>Pseudomonadati</taxon>
        <taxon>Planctomycetota</taxon>
        <taxon>Planctomycetia</taxon>
        <taxon>Planctomycetales</taxon>
        <taxon>Planctomycetaceae</taxon>
        <taxon>Gimesia</taxon>
    </lineage>
</organism>
<reference evidence="1 2" key="1">
    <citation type="submission" date="2019-03" db="EMBL/GenBank/DDBJ databases">
        <title>Deep-cultivation of Planctomycetes and their phenomic and genomic characterization uncovers novel biology.</title>
        <authorList>
            <person name="Wiegand S."/>
            <person name="Jogler M."/>
            <person name="Boedeker C."/>
            <person name="Pinto D."/>
            <person name="Vollmers J."/>
            <person name="Rivas-Marin E."/>
            <person name="Kohn T."/>
            <person name="Peeters S.H."/>
            <person name="Heuer A."/>
            <person name="Rast P."/>
            <person name="Oberbeckmann S."/>
            <person name="Bunk B."/>
            <person name="Jeske O."/>
            <person name="Meyerdierks A."/>
            <person name="Storesund J.E."/>
            <person name="Kallscheuer N."/>
            <person name="Luecker S."/>
            <person name="Lage O.M."/>
            <person name="Pohl T."/>
            <person name="Merkel B.J."/>
            <person name="Hornburger P."/>
            <person name="Mueller R.-W."/>
            <person name="Bruemmer F."/>
            <person name="Labrenz M."/>
            <person name="Spormann A.M."/>
            <person name="Op den Camp H."/>
            <person name="Overmann J."/>
            <person name="Amann R."/>
            <person name="Jetten M.S.M."/>
            <person name="Mascher T."/>
            <person name="Medema M.H."/>
            <person name="Devos D.P."/>
            <person name="Kaster A.-K."/>
            <person name="Ovreas L."/>
            <person name="Rohde M."/>
            <person name="Galperin M.Y."/>
            <person name="Jogler C."/>
        </authorList>
    </citation>
    <scope>NUCLEOTIDE SEQUENCE [LARGE SCALE GENOMIC DNA]</scope>
    <source>
        <strain evidence="1 2">V202</strain>
    </source>
</reference>
<accession>A0A517WP78</accession>
<proteinExistence type="predicted"/>